<keyword evidence="1" id="KW-1133">Transmembrane helix</keyword>
<gene>
    <name evidence="3" type="ORF">GWK17_20255</name>
</gene>
<dbReference type="Gene3D" id="2.40.50.120">
    <property type="match status" value="1"/>
</dbReference>
<proteinExistence type="predicted"/>
<reference evidence="3 4" key="1">
    <citation type="submission" date="2020-03" db="EMBL/GenBank/DDBJ databases">
        <authorList>
            <person name="Sun Q."/>
        </authorList>
    </citation>
    <scope>NUCLEOTIDE SEQUENCE [LARGE SCALE GENOMIC DNA]</scope>
    <source>
        <strain evidence="3 4">KACC 21451</strain>
    </source>
</reference>
<evidence type="ECO:0000313" key="3">
    <source>
        <dbReference type="EMBL" id="NKE07786.1"/>
    </source>
</evidence>
<dbReference type="AlphaFoldDB" id="A0A846U1U0"/>
<keyword evidence="1" id="KW-0812">Transmembrane</keyword>
<comment type="caution">
    <text evidence="3">The sequence shown here is derived from an EMBL/GenBank/DDBJ whole genome shotgun (WGS) entry which is preliminary data.</text>
</comment>
<protein>
    <submittedName>
        <fullName evidence="3">LPXTG cell wall anchor domain-containing protein</fullName>
    </submittedName>
</protein>
<dbReference type="Proteomes" id="UP000587942">
    <property type="component" value="Unassembled WGS sequence"/>
</dbReference>
<evidence type="ECO:0000313" key="4">
    <source>
        <dbReference type="Proteomes" id="UP000587942"/>
    </source>
</evidence>
<name>A0A846U1U0_9BACI</name>
<sequence>MKKLLAFMVLSLFLIGSFPVVSNACSCAELPTAADELERSDAVFSGKVIEIKEEKVKGYMTKKVLFEVTNTWKGMDESQAIITTGLGGGDCGFRFIEGQEYLVYAKESDMYGAKSLTTIMCDRTNTFRALENDLEVLGAGETPTKKAELSSSNQNSTPFYLGIAGALAVIALAAFFFMKRKKT</sequence>
<evidence type="ECO:0000256" key="2">
    <source>
        <dbReference type="SAM" id="SignalP"/>
    </source>
</evidence>
<feature type="transmembrane region" description="Helical" evidence="1">
    <location>
        <begin position="159"/>
        <end position="178"/>
    </location>
</feature>
<feature type="chain" id="PRO_5033042046" evidence="2">
    <location>
        <begin position="25"/>
        <end position="183"/>
    </location>
</feature>
<keyword evidence="1" id="KW-0472">Membrane</keyword>
<dbReference type="NCBIfam" id="TIGR01167">
    <property type="entry name" value="LPXTG_anchor"/>
    <property type="match status" value="1"/>
</dbReference>
<organism evidence="3 4">
    <name type="scientific">Mesobacillus selenatarsenatis</name>
    <dbReference type="NCBI Taxonomy" id="388741"/>
    <lineage>
        <taxon>Bacteria</taxon>
        <taxon>Bacillati</taxon>
        <taxon>Bacillota</taxon>
        <taxon>Bacilli</taxon>
        <taxon>Bacillales</taxon>
        <taxon>Bacillaceae</taxon>
        <taxon>Mesobacillus</taxon>
    </lineage>
</organism>
<evidence type="ECO:0000256" key="1">
    <source>
        <dbReference type="SAM" id="Phobius"/>
    </source>
</evidence>
<dbReference type="EMBL" id="JAAVUM010000020">
    <property type="protein sequence ID" value="NKE07786.1"/>
    <property type="molecule type" value="Genomic_DNA"/>
</dbReference>
<accession>A0A846U1U0</accession>
<dbReference type="InterPro" id="IPR008993">
    <property type="entry name" value="TIMP-like_OB-fold"/>
</dbReference>
<keyword evidence="2" id="KW-0732">Signal</keyword>
<feature type="signal peptide" evidence="2">
    <location>
        <begin position="1"/>
        <end position="24"/>
    </location>
</feature>
<dbReference type="RefSeq" id="WP_167834153.1">
    <property type="nucleotide sequence ID" value="NZ_JAAVUM010000020.1"/>
</dbReference>
<dbReference type="SUPFAM" id="SSF50242">
    <property type="entry name" value="TIMP-like"/>
    <property type="match status" value="1"/>
</dbReference>